<organism evidence="1">
    <name type="scientific">Amphimedon queenslandica</name>
    <name type="common">Sponge</name>
    <dbReference type="NCBI Taxonomy" id="400682"/>
    <lineage>
        <taxon>Eukaryota</taxon>
        <taxon>Metazoa</taxon>
        <taxon>Porifera</taxon>
        <taxon>Demospongiae</taxon>
        <taxon>Heteroscleromorpha</taxon>
        <taxon>Haplosclerida</taxon>
        <taxon>Niphatidae</taxon>
        <taxon>Amphimedon</taxon>
    </lineage>
</organism>
<sequence>MEELKQRLNAKAMKVKRRDFINGFIHWELCGKFRMERASDWYEHKPEGVVENDVVKILWDFMIQCDRMVEHRKPDIVVVEKSEKSCFVIDVAVPGDARVETKEKEKVEKYQELKKVEVILIVVGALGAVSMKISE</sequence>
<dbReference type="PANTHER" id="PTHR35450:SF2">
    <property type="entry name" value="REVERSE TRANSCRIPTASE DOMAIN-CONTAINING PROTEIN"/>
    <property type="match status" value="1"/>
</dbReference>
<dbReference type="AlphaFoldDB" id="A0A1X7THJ0"/>
<accession>A0A1X7THJ0</accession>
<protein>
    <submittedName>
        <fullName evidence="1">Uncharacterized protein</fullName>
    </submittedName>
</protein>
<proteinExistence type="predicted"/>
<dbReference type="EnsemblMetazoa" id="Aqu2.1.14169_001">
    <property type="protein sequence ID" value="Aqu2.1.14169_001"/>
    <property type="gene ID" value="Aqu2.1.14169"/>
</dbReference>
<reference evidence="1" key="1">
    <citation type="submission" date="2017-05" db="UniProtKB">
        <authorList>
            <consortium name="EnsemblMetazoa"/>
        </authorList>
    </citation>
    <scope>IDENTIFICATION</scope>
</reference>
<dbReference type="OrthoDB" id="5977701at2759"/>
<dbReference type="PANTHER" id="PTHR35450">
    <property type="entry name" value="REVERSE TRANSCRIPTASE DOMAIN-CONTAINING PROTEIN"/>
    <property type="match status" value="1"/>
</dbReference>
<name>A0A1X7THJ0_AMPQE</name>
<evidence type="ECO:0000313" key="1">
    <source>
        <dbReference type="EnsemblMetazoa" id="Aqu2.1.14169_001"/>
    </source>
</evidence>
<dbReference type="InParanoid" id="A0A1X7THJ0"/>